<protein>
    <submittedName>
        <fullName evidence="2">Uncharacterized protein</fullName>
    </submittedName>
</protein>
<keyword evidence="1" id="KW-0732">Signal</keyword>
<dbReference type="Proteomes" id="UP001058271">
    <property type="component" value="Chromosome"/>
</dbReference>
<dbReference type="RefSeq" id="WP_260725413.1">
    <property type="nucleotide sequence ID" value="NZ_BAAABS010000031.1"/>
</dbReference>
<organism evidence="2 3">
    <name type="scientific">Dactylosporangium roseum</name>
    <dbReference type="NCBI Taxonomy" id="47989"/>
    <lineage>
        <taxon>Bacteria</taxon>
        <taxon>Bacillati</taxon>
        <taxon>Actinomycetota</taxon>
        <taxon>Actinomycetes</taxon>
        <taxon>Micromonosporales</taxon>
        <taxon>Micromonosporaceae</taxon>
        <taxon>Dactylosporangium</taxon>
    </lineage>
</organism>
<name>A0ABY5Z232_9ACTN</name>
<feature type="signal peptide" evidence="1">
    <location>
        <begin position="1"/>
        <end position="33"/>
    </location>
</feature>
<accession>A0ABY5Z232</accession>
<sequence>MRDKMLGRWMFRLAVTMGVSTAALGVSALSAHAADVSPARFTAIPGAVKIIGGTPIGQQDHLYVTEDYSWD</sequence>
<proteinExistence type="predicted"/>
<evidence type="ECO:0000313" key="3">
    <source>
        <dbReference type="Proteomes" id="UP001058271"/>
    </source>
</evidence>
<feature type="chain" id="PRO_5046289320" evidence="1">
    <location>
        <begin position="34"/>
        <end position="71"/>
    </location>
</feature>
<evidence type="ECO:0000313" key="2">
    <source>
        <dbReference type="EMBL" id="UWZ36080.1"/>
    </source>
</evidence>
<evidence type="ECO:0000256" key="1">
    <source>
        <dbReference type="SAM" id="SignalP"/>
    </source>
</evidence>
<keyword evidence="3" id="KW-1185">Reference proteome</keyword>
<dbReference type="EMBL" id="CP073721">
    <property type="protein sequence ID" value="UWZ36080.1"/>
    <property type="molecule type" value="Genomic_DNA"/>
</dbReference>
<gene>
    <name evidence="2" type="ORF">Drose_34270</name>
</gene>
<reference evidence="2" key="1">
    <citation type="submission" date="2021-04" db="EMBL/GenBank/DDBJ databases">
        <title>Biosynthetic gene clusters of Dactylosporangioum roseum.</title>
        <authorList>
            <person name="Hartkoorn R.C."/>
            <person name="Beaudoing E."/>
            <person name="Hot D."/>
            <person name="Moureu S."/>
        </authorList>
    </citation>
    <scope>NUCLEOTIDE SEQUENCE</scope>
    <source>
        <strain evidence="2">NRRL B-16295</strain>
    </source>
</reference>